<feature type="domain" description="BTB" evidence="4">
    <location>
        <begin position="30"/>
        <end position="97"/>
    </location>
</feature>
<reference evidence="5" key="1">
    <citation type="journal article" date="2023" name="G3 (Bethesda)">
        <title>A reference genome for the long-term kleptoplast-retaining sea slug Elysia crispata morphotype clarki.</title>
        <authorList>
            <person name="Eastman K.E."/>
            <person name="Pendleton A.L."/>
            <person name="Shaikh M.A."/>
            <person name="Suttiyut T."/>
            <person name="Ogas R."/>
            <person name="Tomko P."/>
            <person name="Gavelis G."/>
            <person name="Widhalm J.R."/>
            <person name="Wisecaver J.H."/>
        </authorList>
    </citation>
    <scope>NUCLEOTIDE SEQUENCE</scope>
    <source>
        <strain evidence="5">ECLA1</strain>
    </source>
</reference>
<dbReference type="InterPro" id="IPR011333">
    <property type="entry name" value="SKP1/BTB/POZ_sf"/>
</dbReference>
<evidence type="ECO:0000259" key="4">
    <source>
        <dbReference type="PROSITE" id="PS50097"/>
    </source>
</evidence>
<protein>
    <recommendedName>
        <fullName evidence="4">BTB domain-containing protein</fullName>
    </recommendedName>
</protein>
<dbReference type="Pfam" id="PF00651">
    <property type="entry name" value="BTB"/>
    <property type="match status" value="1"/>
</dbReference>
<evidence type="ECO:0000313" key="5">
    <source>
        <dbReference type="EMBL" id="KAK3748837.1"/>
    </source>
</evidence>
<keyword evidence="2" id="KW-0677">Repeat</keyword>
<feature type="compositionally biased region" description="Polar residues" evidence="3">
    <location>
        <begin position="220"/>
        <end position="230"/>
    </location>
</feature>
<dbReference type="PANTHER" id="PTHR45632">
    <property type="entry name" value="LD33804P"/>
    <property type="match status" value="1"/>
</dbReference>
<dbReference type="Proteomes" id="UP001283361">
    <property type="component" value="Unassembled WGS sequence"/>
</dbReference>
<feature type="region of interest" description="Disordered" evidence="3">
    <location>
        <begin position="209"/>
        <end position="232"/>
    </location>
</feature>
<dbReference type="CDD" id="cd18186">
    <property type="entry name" value="BTB_POZ_ZBTB_KLHL-like"/>
    <property type="match status" value="1"/>
</dbReference>
<keyword evidence="1" id="KW-0880">Kelch repeat</keyword>
<evidence type="ECO:0000256" key="1">
    <source>
        <dbReference type="ARBA" id="ARBA00022441"/>
    </source>
</evidence>
<dbReference type="PANTHER" id="PTHR45632:SF3">
    <property type="entry name" value="KELCH-LIKE PROTEIN 32"/>
    <property type="match status" value="1"/>
</dbReference>
<keyword evidence="6" id="KW-1185">Reference proteome</keyword>
<gene>
    <name evidence="5" type="ORF">RRG08_050667</name>
</gene>
<dbReference type="SUPFAM" id="SSF54695">
    <property type="entry name" value="POZ domain"/>
    <property type="match status" value="1"/>
</dbReference>
<dbReference type="Gene3D" id="1.25.40.420">
    <property type="match status" value="1"/>
</dbReference>
<proteinExistence type="predicted"/>
<dbReference type="Gene3D" id="3.30.710.10">
    <property type="entry name" value="Potassium Channel Kv1.1, Chain A"/>
    <property type="match status" value="1"/>
</dbReference>
<dbReference type="AlphaFoldDB" id="A0AAE0YLF7"/>
<dbReference type="EMBL" id="JAWDGP010005986">
    <property type="protein sequence ID" value="KAK3748837.1"/>
    <property type="molecule type" value="Genomic_DNA"/>
</dbReference>
<dbReference type="SMART" id="SM00225">
    <property type="entry name" value="BTB"/>
    <property type="match status" value="1"/>
</dbReference>
<evidence type="ECO:0000256" key="3">
    <source>
        <dbReference type="SAM" id="MobiDB-lite"/>
    </source>
</evidence>
<dbReference type="PROSITE" id="PS50097">
    <property type="entry name" value="BTB"/>
    <property type="match status" value="1"/>
</dbReference>
<organism evidence="5 6">
    <name type="scientific">Elysia crispata</name>
    <name type="common">lettuce slug</name>
    <dbReference type="NCBI Taxonomy" id="231223"/>
    <lineage>
        <taxon>Eukaryota</taxon>
        <taxon>Metazoa</taxon>
        <taxon>Spiralia</taxon>
        <taxon>Lophotrochozoa</taxon>
        <taxon>Mollusca</taxon>
        <taxon>Gastropoda</taxon>
        <taxon>Heterobranchia</taxon>
        <taxon>Euthyneura</taxon>
        <taxon>Panpulmonata</taxon>
        <taxon>Sacoglossa</taxon>
        <taxon>Placobranchoidea</taxon>
        <taxon>Plakobranchidae</taxon>
        <taxon>Elysia</taxon>
    </lineage>
</organism>
<evidence type="ECO:0000256" key="2">
    <source>
        <dbReference type="ARBA" id="ARBA00022737"/>
    </source>
</evidence>
<comment type="caution">
    <text evidence="5">The sequence shown here is derived from an EMBL/GenBank/DDBJ whole genome shotgun (WGS) entry which is preliminary data.</text>
</comment>
<dbReference type="InterPro" id="IPR000210">
    <property type="entry name" value="BTB/POZ_dom"/>
</dbReference>
<sequence length="592" mass="67326">MADNRTDSKVDLTKDFLEALLCLKDEATLTDVVVVAGETEFPCHRVILAAASDFFKAAITTDMREAREGQITLRGVTADVFSTLLSSIYEHKNVLTDHNLFDVWAAADMLQMRSIIAQCVAKCKKIFDTELSTENCIDYLIKVRLLNQQIKQQALEFIGNHFPDFKIQRKVTLLRVDELKSLMTMKGLIVSLEDYVIERVLLWIEGNQHSKPAGRDSSDSKTATSLSAPGSVSVHDVPDILECTRYLLISEACRSIVEKISYYQAHPHLHQSWCPPAAVHRENSGMTNVLLVCQLTNTGRLEALDLRDMTWTQITLESVKLPSEFSKVLYYQSEIYIHCNKRLDKHFPKFEVGRSLPFSESIIRFVYGSLYMFSTEARKDTDGEVETVVQTVKKCNFPASFKNSKLQFKTELNLGDCWIDGMKIADVIHIGLTQIIFLATDRGIQESYTVLSYNEMFTTYRSYPDQFGSSSRLVTFSHYREAFALQENGCLWRIQLGEDLMKLKITQELVLWEGEIRLNGAVLYNDQLVIVGDIPDQLEDSTTLDRSLAGVFQSIRKVKRSYDNLMGIPEISLAVLPKTLLNDCYFSDFLTF</sequence>
<name>A0AAE0YLF7_9GAST</name>
<accession>A0AAE0YLF7</accession>
<evidence type="ECO:0000313" key="6">
    <source>
        <dbReference type="Proteomes" id="UP001283361"/>
    </source>
</evidence>